<dbReference type="InterPro" id="IPR000172">
    <property type="entry name" value="GMC_OxRdtase_N"/>
</dbReference>
<evidence type="ECO:0000256" key="6">
    <source>
        <dbReference type="ARBA" id="ARBA00023002"/>
    </source>
</evidence>
<keyword evidence="4" id="KW-0285">Flavoprotein</keyword>
<dbReference type="GO" id="GO:0050660">
    <property type="term" value="F:flavin adenine dinucleotide binding"/>
    <property type="evidence" value="ECO:0007669"/>
    <property type="project" value="InterPro"/>
</dbReference>
<keyword evidence="10" id="KW-0413">Isomerase</keyword>
<feature type="domain" description="Glucose-methanol-choline oxidoreductase N-terminal" evidence="16">
    <location>
        <begin position="7"/>
        <end position="272"/>
    </location>
</feature>
<evidence type="ECO:0000256" key="2">
    <source>
        <dbReference type="ARBA" id="ARBA00010790"/>
    </source>
</evidence>
<keyword evidence="3" id="KW-0153">Cholesterol metabolism</keyword>
<dbReference type="EMBL" id="QFFJ01000002">
    <property type="protein sequence ID" value="RBL89450.1"/>
    <property type="molecule type" value="Genomic_DNA"/>
</dbReference>
<dbReference type="Pfam" id="PF05199">
    <property type="entry name" value="GMC_oxred_C"/>
    <property type="match status" value="1"/>
</dbReference>
<dbReference type="RefSeq" id="WP_113618195.1">
    <property type="nucleotide sequence ID" value="NZ_QFFJ01000002.1"/>
</dbReference>
<evidence type="ECO:0000259" key="16">
    <source>
        <dbReference type="Pfam" id="PF00732"/>
    </source>
</evidence>
<dbReference type="InterPro" id="IPR036188">
    <property type="entry name" value="FAD/NAD-bd_sf"/>
</dbReference>
<evidence type="ECO:0000256" key="5">
    <source>
        <dbReference type="ARBA" id="ARBA00022827"/>
    </source>
</evidence>
<comment type="cofactor">
    <cofactor evidence="1">
        <name>FAD</name>
        <dbReference type="ChEBI" id="CHEBI:57692"/>
    </cofactor>
</comment>
<dbReference type="PANTHER" id="PTHR47470">
    <property type="entry name" value="CHOLESTEROL OXIDASE"/>
    <property type="match status" value="1"/>
</dbReference>
<keyword evidence="19" id="KW-1185">Reference proteome</keyword>
<dbReference type="Proteomes" id="UP000253410">
    <property type="component" value="Unassembled WGS sequence"/>
</dbReference>
<evidence type="ECO:0000256" key="12">
    <source>
        <dbReference type="ARBA" id="ARBA00049645"/>
    </source>
</evidence>
<organism evidence="18 19">
    <name type="scientific">Chitinophaga flava</name>
    <dbReference type="NCBI Taxonomy" id="2259036"/>
    <lineage>
        <taxon>Bacteria</taxon>
        <taxon>Pseudomonadati</taxon>
        <taxon>Bacteroidota</taxon>
        <taxon>Chitinophagia</taxon>
        <taxon>Chitinophagales</taxon>
        <taxon>Chitinophagaceae</taxon>
        <taxon>Chitinophaga</taxon>
    </lineage>
</organism>
<gene>
    <name evidence="18" type="ORF">DF182_23330</name>
</gene>
<dbReference type="Gene3D" id="3.50.50.60">
    <property type="entry name" value="FAD/NAD(P)-binding domain"/>
    <property type="match status" value="3"/>
</dbReference>
<protein>
    <recommendedName>
        <fullName evidence="14">Cholesterol oxidase</fullName>
        <ecNumber evidence="13">1.1.3.6</ecNumber>
        <ecNumber evidence="11">5.3.3.1</ecNumber>
    </recommendedName>
    <alternativeName>
        <fullName evidence="15">Cholesterol isomerase</fullName>
    </alternativeName>
</protein>
<evidence type="ECO:0000256" key="10">
    <source>
        <dbReference type="ARBA" id="ARBA00023235"/>
    </source>
</evidence>
<dbReference type="AlphaFoldDB" id="A0A365XTI4"/>
<dbReference type="EC" id="5.3.3.1" evidence="11"/>
<comment type="pathway">
    <text evidence="12">Steroid metabolism; cholesterol degradation.</text>
</comment>
<evidence type="ECO:0000256" key="9">
    <source>
        <dbReference type="ARBA" id="ARBA00023221"/>
    </source>
</evidence>
<dbReference type="InterPro" id="IPR007867">
    <property type="entry name" value="GMC_OxRtase_C"/>
</dbReference>
<evidence type="ECO:0000256" key="14">
    <source>
        <dbReference type="ARBA" id="ARBA00049744"/>
    </source>
</evidence>
<keyword evidence="6" id="KW-0560">Oxidoreductase</keyword>
<evidence type="ECO:0000256" key="13">
    <source>
        <dbReference type="ARBA" id="ARBA00049723"/>
    </source>
</evidence>
<evidence type="ECO:0000256" key="3">
    <source>
        <dbReference type="ARBA" id="ARBA00022548"/>
    </source>
</evidence>
<comment type="similarity">
    <text evidence="2">Belongs to the GMC oxidoreductase family.</text>
</comment>
<proteinExistence type="inferred from homology"/>
<keyword evidence="5" id="KW-0274">FAD</keyword>
<reference evidence="18 19" key="1">
    <citation type="submission" date="2018-05" db="EMBL/GenBank/DDBJ databases">
        <title>Chitinophaga sp. K3CV102501T nov., isolated from isolated from a monsoon evergreen broad-leaved forest soil.</title>
        <authorList>
            <person name="Lv Y."/>
        </authorList>
    </citation>
    <scope>NUCLEOTIDE SEQUENCE [LARGE SCALE GENOMIC DNA]</scope>
    <source>
        <strain evidence="18 19">GDMCC 1.1325</strain>
    </source>
</reference>
<keyword evidence="7" id="KW-0443">Lipid metabolism</keyword>
<feature type="domain" description="Glucose-methanol-choline oxidoreductase C-terminal" evidence="17">
    <location>
        <begin position="450"/>
        <end position="504"/>
    </location>
</feature>
<comment type="caution">
    <text evidence="18">The sequence shown here is derived from an EMBL/GenBank/DDBJ whole genome shotgun (WGS) entry which is preliminary data.</text>
</comment>
<dbReference type="SUPFAM" id="SSF51905">
    <property type="entry name" value="FAD/NAD(P)-binding domain"/>
    <property type="match status" value="1"/>
</dbReference>
<evidence type="ECO:0000256" key="4">
    <source>
        <dbReference type="ARBA" id="ARBA00022630"/>
    </source>
</evidence>
<name>A0A365XTI4_9BACT</name>
<dbReference type="Pfam" id="PF00732">
    <property type="entry name" value="GMC_oxred_N"/>
    <property type="match status" value="1"/>
</dbReference>
<evidence type="ECO:0000256" key="8">
    <source>
        <dbReference type="ARBA" id="ARBA00023166"/>
    </source>
</evidence>
<keyword evidence="9" id="KW-0753">Steroid metabolism</keyword>
<evidence type="ECO:0000256" key="1">
    <source>
        <dbReference type="ARBA" id="ARBA00001974"/>
    </source>
</evidence>
<dbReference type="OrthoDB" id="1154541at2"/>
<evidence type="ECO:0000313" key="19">
    <source>
        <dbReference type="Proteomes" id="UP000253410"/>
    </source>
</evidence>
<evidence type="ECO:0000313" key="18">
    <source>
        <dbReference type="EMBL" id="RBL89450.1"/>
    </source>
</evidence>
<dbReference type="InterPro" id="IPR052542">
    <property type="entry name" value="Cholesterol_Oxidase"/>
</dbReference>
<dbReference type="GO" id="GO:0004769">
    <property type="term" value="F:steroid Delta-isomerase activity"/>
    <property type="evidence" value="ECO:0007669"/>
    <property type="project" value="UniProtKB-EC"/>
</dbReference>
<accession>A0A365XTI4</accession>
<keyword evidence="8" id="KW-1207">Sterol metabolism</keyword>
<evidence type="ECO:0000256" key="7">
    <source>
        <dbReference type="ARBA" id="ARBA00023098"/>
    </source>
</evidence>
<dbReference type="GO" id="GO:0008203">
    <property type="term" value="P:cholesterol metabolic process"/>
    <property type="evidence" value="ECO:0007669"/>
    <property type="project" value="UniProtKB-KW"/>
</dbReference>
<sequence>MSLQYDYVIIGSGFGGSVGALRLVEKGYKVLVIEKGRRFKDKDFPKTNWDLRKWLWAPLLKFRGAFRISFFRHVAVMHGVGVGGGSLVYAAALPMPPAGFFYSGHWQGLAEWEQELKPFYTTARRMLGSAPNPRLETGDHIMKDLATEMGRAEHFSNTEVGIFLGEPGRQVKDPYFNGLGPDRSGCTFCGGCLIGCRHNAKNSLDKNYLYLAQQAGVEIMAETTAYDVIPLDGANGATGYEVKFKTKGHRQKITSHAVIFAGGVLGTVNLLLKLKNTSLPRLSSMVGEGVRTNNESIVAMVNYKQNKDLSRGVAIGSVLKLDDTTYVEPFRYNKGSGAWRLFLLPFAHANTFVGRVGQILIDLLRYPWINLKTLFVDDFGKRTQALLFMQQGEQSLRLKRGWLGLKSVLKKGAKPTPFMPMVGAFAHRYGQKLEGKPYMLSTEALLGIPSTAHLLGGAVMGRDTTEGVIDKDNHVFGYENMFVCDGAMISSNPGVNPSLTITAIVERAMSKIKPKSPVVS</sequence>
<dbReference type="GO" id="GO:0016995">
    <property type="term" value="F:cholesterol oxidase activity"/>
    <property type="evidence" value="ECO:0007669"/>
    <property type="project" value="UniProtKB-EC"/>
</dbReference>
<dbReference type="PANTHER" id="PTHR47470:SF1">
    <property type="entry name" value="FAD-DEPENDENT OXIDOREDUCTASE 2 FAD BINDING DOMAIN-CONTAINING PROTEIN"/>
    <property type="match status" value="1"/>
</dbReference>
<evidence type="ECO:0000256" key="11">
    <source>
        <dbReference type="ARBA" id="ARBA00038856"/>
    </source>
</evidence>
<dbReference type="EC" id="1.1.3.6" evidence="13"/>
<evidence type="ECO:0000259" key="17">
    <source>
        <dbReference type="Pfam" id="PF05199"/>
    </source>
</evidence>
<evidence type="ECO:0000256" key="15">
    <source>
        <dbReference type="ARBA" id="ARBA00049778"/>
    </source>
</evidence>